<dbReference type="InterPro" id="IPR005545">
    <property type="entry name" value="YCII"/>
</dbReference>
<reference evidence="4" key="1">
    <citation type="submission" date="2016-10" db="EMBL/GenBank/DDBJ databases">
        <authorList>
            <person name="Varghese N."/>
            <person name="Submissions S."/>
        </authorList>
    </citation>
    <scope>NUCLEOTIDE SEQUENCE [LARGE SCALE GENOMIC DNA]</scope>
    <source>
        <strain evidence="4">DSM 22329</strain>
    </source>
</reference>
<dbReference type="Pfam" id="PF03795">
    <property type="entry name" value="YCII"/>
    <property type="match status" value="1"/>
</dbReference>
<dbReference type="SUPFAM" id="SSF54909">
    <property type="entry name" value="Dimeric alpha+beta barrel"/>
    <property type="match status" value="1"/>
</dbReference>
<dbReference type="InterPro" id="IPR011008">
    <property type="entry name" value="Dimeric_a/b-barrel"/>
</dbReference>
<name>A0A1H0TSS2_9MICO</name>
<dbReference type="RefSeq" id="WP_091787059.1">
    <property type="nucleotide sequence ID" value="NZ_LT629711.1"/>
</dbReference>
<keyword evidence="4" id="KW-1185">Reference proteome</keyword>
<gene>
    <name evidence="3" type="ORF">SAMN04489867_2963</name>
</gene>
<proteinExistence type="inferred from homology"/>
<evidence type="ECO:0000259" key="2">
    <source>
        <dbReference type="Pfam" id="PF03795"/>
    </source>
</evidence>
<dbReference type="AlphaFoldDB" id="A0A1H0TSS2"/>
<evidence type="ECO:0000313" key="3">
    <source>
        <dbReference type="EMBL" id="SDP57077.1"/>
    </source>
</evidence>
<accession>A0A1H0TSS2</accession>
<evidence type="ECO:0000313" key="4">
    <source>
        <dbReference type="Proteomes" id="UP000199077"/>
    </source>
</evidence>
<dbReference type="EMBL" id="LT629711">
    <property type="protein sequence ID" value="SDP57077.1"/>
    <property type="molecule type" value="Genomic_DNA"/>
</dbReference>
<evidence type="ECO:0000256" key="1">
    <source>
        <dbReference type="ARBA" id="ARBA00007689"/>
    </source>
</evidence>
<dbReference type="Gene3D" id="3.30.70.1060">
    <property type="entry name" value="Dimeric alpha+beta barrel"/>
    <property type="match status" value="1"/>
</dbReference>
<protein>
    <submittedName>
        <fullName evidence="3">Uncharacterized conserved protein</fullName>
    </submittedName>
</protein>
<comment type="similarity">
    <text evidence="1">Belongs to the YciI family.</text>
</comment>
<dbReference type="OrthoDB" id="3212458at2"/>
<organism evidence="3 4">
    <name type="scientific">Pedococcus dokdonensis</name>
    <dbReference type="NCBI Taxonomy" id="443156"/>
    <lineage>
        <taxon>Bacteria</taxon>
        <taxon>Bacillati</taxon>
        <taxon>Actinomycetota</taxon>
        <taxon>Actinomycetes</taxon>
        <taxon>Micrococcales</taxon>
        <taxon>Intrasporangiaceae</taxon>
        <taxon>Pedococcus</taxon>
    </lineage>
</organism>
<dbReference type="Proteomes" id="UP000199077">
    <property type="component" value="Chromosome I"/>
</dbReference>
<dbReference type="STRING" id="443156.SAMN04489867_2963"/>
<feature type="domain" description="YCII-related" evidence="2">
    <location>
        <begin position="25"/>
        <end position="99"/>
    </location>
</feature>
<sequence length="118" mass="12665">MSLYAIYFNQQWVGEHTEEWFASRGPTSLAVIEEARAAGVLVFAGGLEEDLDLAFSADGTSGAMSVTDGPYAETAEWLGGITIVNVPDRAAAEVWAAKIAEGCGWPQEVRPFGHTPIY</sequence>